<dbReference type="Proteomes" id="UP000651208">
    <property type="component" value="Unassembled WGS sequence"/>
</dbReference>
<dbReference type="SUPFAM" id="SSF55804">
    <property type="entry name" value="Phoshotransferase/anion transport protein"/>
    <property type="match status" value="1"/>
</dbReference>
<organism evidence="2 3">
    <name type="scientific">Frischella japonica</name>
    <dbReference type="NCBI Taxonomy" id="2741544"/>
    <lineage>
        <taxon>Bacteria</taxon>
        <taxon>Pseudomonadati</taxon>
        <taxon>Pseudomonadota</taxon>
        <taxon>Gammaproteobacteria</taxon>
        <taxon>Orbales</taxon>
        <taxon>Orbaceae</taxon>
        <taxon>Frischella</taxon>
    </lineage>
</organism>
<feature type="domain" description="PTS EIIA type-2" evidence="1">
    <location>
        <begin position="8"/>
        <end position="155"/>
    </location>
</feature>
<keyword evidence="3" id="KW-1185">Reference proteome</keyword>
<dbReference type="InterPro" id="IPR051541">
    <property type="entry name" value="PTS_SugarTrans_NitroReg"/>
</dbReference>
<name>A0ABR7QZ83_9GAMM</name>
<reference evidence="2 3" key="1">
    <citation type="submission" date="2020-06" db="EMBL/GenBank/DDBJ databases">
        <title>Frischella cerana isolated from Apis cerana gut homogenate.</title>
        <authorList>
            <person name="Wolter L.A."/>
            <person name="Suenami S."/>
            <person name="Miyazaki R."/>
        </authorList>
    </citation>
    <scope>NUCLEOTIDE SEQUENCE [LARGE SCALE GENOMIC DNA]</scope>
    <source>
        <strain evidence="2 3">Ac13</strain>
    </source>
</reference>
<dbReference type="CDD" id="cd00211">
    <property type="entry name" value="PTS_IIA_fru"/>
    <property type="match status" value="1"/>
</dbReference>
<proteinExistence type="predicted"/>
<dbReference type="InterPro" id="IPR002178">
    <property type="entry name" value="PTS_EIIA_type-2_dom"/>
</dbReference>
<dbReference type="PANTHER" id="PTHR47738:SF3">
    <property type="entry name" value="PHOSPHOTRANSFERASE SYSTEM MANNITOL_FRUCTOSE-SPECIFIC IIA DOMAIN CONTAINING PROTEIN"/>
    <property type="match status" value="1"/>
</dbReference>
<protein>
    <submittedName>
        <fullName evidence="2">PTS sugar transporter subunit IIA</fullName>
    </submittedName>
</protein>
<dbReference type="RefSeq" id="WP_187755845.1">
    <property type="nucleotide sequence ID" value="NZ_JABURY010000018.1"/>
</dbReference>
<dbReference type="Gene3D" id="3.40.930.10">
    <property type="entry name" value="Mannitol-specific EII, Chain A"/>
    <property type="match status" value="1"/>
</dbReference>
<dbReference type="PROSITE" id="PS51094">
    <property type="entry name" value="PTS_EIIA_TYPE_2"/>
    <property type="match status" value="1"/>
</dbReference>
<evidence type="ECO:0000259" key="1">
    <source>
        <dbReference type="PROSITE" id="PS51094"/>
    </source>
</evidence>
<keyword evidence="2" id="KW-0762">Sugar transport</keyword>
<dbReference type="PANTHER" id="PTHR47738">
    <property type="entry name" value="PTS SYSTEM FRUCTOSE-LIKE EIIA COMPONENT-RELATED"/>
    <property type="match status" value="1"/>
</dbReference>
<evidence type="ECO:0000313" key="2">
    <source>
        <dbReference type="EMBL" id="MBC9131400.1"/>
    </source>
</evidence>
<gene>
    <name evidence="2" type="ORF">FcAc13_08770</name>
</gene>
<keyword evidence="2" id="KW-0813">Transport</keyword>
<accession>A0ABR7QZ83</accession>
<comment type="caution">
    <text evidence="2">The sequence shown here is derived from an EMBL/GenBank/DDBJ whole genome shotgun (WGS) entry which is preliminary data.</text>
</comment>
<dbReference type="InterPro" id="IPR016152">
    <property type="entry name" value="PTrfase/Anion_transptr"/>
</dbReference>
<dbReference type="Pfam" id="PF00359">
    <property type="entry name" value="PTS_EIIA_2"/>
    <property type="match status" value="1"/>
</dbReference>
<evidence type="ECO:0000313" key="3">
    <source>
        <dbReference type="Proteomes" id="UP000651208"/>
    </source>
</evidence>
<dbReference type="EMBL" id="JABURY010000018">
    <property type="protein sequence ID" value="MBC9131400.1"/>
    <property type="molecule type" value="Genomic_DNA"/>
</dbReference>
<sequence length="162" mass="18657">MENESNNQWFFKDLVLLDKNFHSADQFFDFTFPILSKGGYVKDSFLTAIKYRESVYPTALPTEPYVVAMPHTDIEHVIKPFIFVTRVKSAVPWCEMANNDNVLKANFIFLLGFIEKNGHIDLLQKLMSCFVNPSFLASLYQAKNTSEILKLLKSNINFKESS</sequence>